<evidence type="ECO:0000256" key="1">
    <source>
        <dbReference type="ARBA" id="ARBA00010996"/>
    </source>
</evidence>
<dbReference type="Gene3D" id="3.40.30.10">
    <property type="entry name" value="Glutaredoxin"/>
    <property type="match status" value="1"/>
</dbReference>
<dbReference type="EMBL" id="VSSQ01051747">
    <property type="protein sequence ID" value="MPN05842.1"/>
    <property type="molecule type" value="Genomic_DNA"/>
</dbReference>
<dbReference type="PANTHER" id="PTHR12151">
    <property type="entry name" value="ELECTRON TRANSPORT PROTIN SCO1/SENC FAMILY MEMBER"/>
    <property type="match status" value="1"/>
</dbReference>
<dbReference type="InterPro" id="IPR013766">
    <property type="entry name" value="Thioredoxin_domain"/>
</dbReference>
<dbReference type="AlphaFoldDB" id="A0A645EX76"/>
<dbReference type="InterPro" id="IPR036249">
    <property type="entry name" value="Thioredoxin-like_sf"/>
</dbReference>
<dbReference type="SUPFAM" id="SSF52833">
    <property type="entry name" value="Thioredoxin-like"/>
    <property type="match status" value="1"/>
</dbReference>
<dbReference type="Pfam" id="PF02630">
    <property type="entry name" value="SCO1-SenC"/>
    <property type="match status" value="1"/>
</dbReference>
<dbReference type="InterPro" id="IPR003782">
    <property type="entry name" value="SCO1/SenC"/>
</dbReference>
<accession>A0A645EX76</accession>
<evidence type="ECO:0000259" key="3">
    <source>
        <dbReference type="PROSITE" id="PS51352"/>
    </source>
</evidence>
<comment type="similarity">
    <text evidence="1">Belongs to the SCO1/2 family.</text>
</comment>
<dbReference type="PROSITE" id="PS51352">
    <property type="entry name" value="THIOREDOXIN_2"/>
    <property type="match status" value="1"/>
</dbReference>
<organism evidence="4">
    <name type="scientific">bioreactor metagenome</name>
    <dbReference type="NCBI Taxonomy" id="1076179"/>
    <lineage>
        <taxon>unclassified sequences</taxon>
        <taxon>metagenomes</taxon>
        <taxon>ecological metagenomes</taxon>
    </lineage>
</organism>
<dbReference type="PANTHER" id="PTHR12151:SF25">
    <property type="entry name" value="LINALOOL DEHYDRATASE_ISOMERASE DOMAIN-CONTAINING PROTEIN"/>
    <property type="match status" value="1"/>
</dbReference>
<protein>
    <recommendedName>
        <fullName evidence="3">Thioredoxin domain-containing protein</fullName>
    </recommendedName>
</protein>
<reference evidence="4" key="1">
    <citation type="submission" date="2019-08" db="EMBL/GenBank/DDBJ databases">
        <authorList>
            <person name="Kucharzyk K."/>
            <person name="Murdoch R.W."/>
            <person name="Higgins S."/>
            <person name="Loffler F."/>
        </authorList>
    </citation>
    <scope>NUCLEOTIDE SEQUENCE</scope>
</reference>
<gene>
    <name evidence="4" type="ORF">SDC9_153096</name>
</gene>
<sequence>MNMQRRQWLTAMAALLCHSVPAASASANTPSVQPAWNASAPPVPDVRLLDHRGEPVALRPLLLQGPVAVNFFYTGCTSFCPPQTAIFRQLQALLGQEPAVNATLISLSIDPLGDSPEAVARFAAQYEARLGAQARWWMLTGSARHMQDIQGVLRAFDVHAASLAEHPAQVWIGHAARSRWLHSLGLASAEDMHRWLRAAAA</sequence>
<comment type="caution">
    <text evidence="4">The sequence shown here is derived from an EMBL/GenBank/DDBJ whole genome shotgun (WGS) entry which is preliminary data.</text>
</comment>
<dbReference type="CDD" id="cd02968">
    <property type="entry name" value="SCO"/>
    <property type="match status" value="1"/>
</dbReference>
<name>A0A645EX76_9ZZZZ</name>
<proteinExistence type="inferred from homology"/>
<evidence type="ECO:0000313" key="4">
    <source>
        <dbReference type="EMBL" id="MPN05842.1"/>
    </source>
</evidence>
<keyword evidence="2" id="KW-0186">Copper</keyword>
<feature type="domain" description="Thioredoxin" evidence="3">
    <location>
        <begin position="37"/>
        <end position="201"/>
    </location>
</feature>
<evidence type="ECO:0000256" key="2">
    <source>
        <dbReference type="ARBA" id="ARBA00023008"/>
    </source>
</evidence>